<dbReference type="GO" id="GO:0034272">
    <property type="term" value="C:phosphatidylinositol 3-kinase complex, class III, type II"/>
    <property type="evidence" value="ECO:0007669"/>
    <property type="project" value="TreeGrafter"/>
</dbReference>
<dbReference type="Pfam" id="PF04111">
    <property type="entry name" value="APG6"/>
    <property type="match status" value="1"/>
</dbReference>
<evidence type="ECO:0000313" key="5">
    <source>
        <dbReference type="EMBL" id="KAG8181225.1"/>
    </source>
</evidence>
<dbReference type="Proteomes" id="UP000827092">
    <property type="component" value="Unassembled WGS sequence"/>
</dbReference>
<dbReference type="GO" id="GO:0006995">
    <property type="term" value="P:cellular response to nitrogen starvation"/>
    <property type="evidence" value="ECO:0007669"/>
    <property type="project" value="TreeGrafter"/>
</dbReference>
<organism evidence="5 6">
    <name type="scientific">Oedothorax gibbosus</name>
    <dbReference type="NCBI Taxonomy" id="931172"/>
    <lineage>
        <taxon>Eukaryota</taxon>
        <taxon>Metazoa</taxon>
        <taxon>Ecdysozoa</taxon>
        <taxon>Arthropoda</taxon>
        <taxon>Chelicerata</taxon>
        <taxon>Arachnida</taxon>
        <taxon>Araneae</taxon>
        <taxon>Araneomorphae</taxon>
        <taxon>Entelegynae</taxon>
        <taxon>Araneoidea</taxon>
        <taxon>Linyphiidae</taxon>
        <taxon>Erigoninae</taxon>
        <taxon>Oedothorax</taxon>
    </lineage>
</organism>
<gene>
    <name evidence="5" type="ORF">JTE90_002907</name>
</gene>
<dbReference type="GO" id="GO:0043548">
    <property type="term" value="F:phosphatidylinositol 3-kinase binding"/>
    <property type="evidence" value="ECO:0007669"/>
    <property type="project" value="TreeGrafter"/>
</dbReference>
<dbReference type="GO" id="GO:0030674">
    <property type="term" value="F:protein-macromolecule adaptor activity"/>
    <property type="evidence" value="ECO:0007669"/>
    <property type="project" value="TreeGrafter"/>
</dbReference>
<evidence type="ECO:0000259" key="3">
    <source>
        <dbReference type="Pfam" id="PF04111"/>
    </source>
</evidence>
<accession>A0AAV6UB31</accession>
<dbReference type="InterPro" id="IPR007243">
    <property type="entry name" value="Atg6/Beclin"/>
</dbReference>
<dbReference type="PANTHER" id="PTHR12768:SF4">
    <property type="entry name" value="BECLIN-1"/>
    <property type="match status" value="1"/>
</dbReference>
<dbReference type="InterPro" id="IPR041691">
    <property type="entry name" value="Atg6/beclin_CC"/>
</dbReference>
<evidence type="ECO:0000256" key="1">
    <source>
        <dbReference type="ARBA" id="ARBA00005965"/>
    </source>
</evidence>
<dbReference type="AlphaFoldDB" id="A0AAV6UB31"/>
<dbReference type="PANTHER" id="PTHR12768">
    <property type="entry name" value="BECLIN 1"/>
    <property type="match status" value="1"/>
</dbReference>
<reference evidence="5 6" key="1">
    <citation type="journal article" date="2022" name="Nat. Ecol. Evol.">
        <title>A masculinizing supergene underlies an exaggerated male reproductive morph in a spider.</title>
        <authorList>
            <person name="Hendrickx F."/>
            <person name="De Corte Z."/>
            <person name="Sonet G."/>
            <person name="Van Belleghem S.M."/>
            <person name="Kostlbacher S."/>
            <person name="Vangestel C."/>
        </authorList>
    </citation>
    <scope>NUCLEOTIDE SEQUENCE [LARGE SCALE GENOMIC DNA]</scope>
    <source>
        <strain evidence="5">W744_W776</strain>
    </source>
</reference>
<feature type="domain" description="Atg6 BARA" evidence="3">
    <location>
        <begin position="265"/>
        <end position="391"/>
    </location>
</feature>
<comment type="caution">
    <text evidence="5">The sequence shown here is derived from an EMBL/GenBank/DDBJ whole genome shotgun (WGS) entry which is preliminary data.</text>
</comment>
<dbReference type="GO" id="GO:0000423">
    <property type="term" value="P:mitophagy"/>
    <property type="evidence" value="ECO:0007669"/>
    <property type="project" value="TreeGrafter"/>
</dbReference>
<dbReference type="EMBL" id="JAFNEN010000527">
    <property type="protein sequence ID" value="KAG8181225.1"/>
    <property type="molecule type" value="Genomic_DNA"/>
</dbReference>
<dbReference type="GO" id="GO:0034271">
    <property type="term" value="C:phosphatidylinositol 3-kinase complex, class III, type I"/>
    <property type="evidence" value="ECO:0007669"/>
    <property type="project" value="TreeGrafter"/>
</dbReference>
<dbReference type="GO" id="GO:0000407">
    <property type="term" value="C:phagophore assembly site"/>
    <property type="evidence" value="ECO:0007669"/>
    <property type="project" value="TreeGrafter"/>
</dbReference>
<feature type="coiled-coil region" evidence="2">
    <location>
        <begin position="159"/>
        <end position="205"/>
    </location>
</feature>
<sequence length="408" mass="46990">MDSTFNVPLPDKFPTKDRTYSVNFTCQRCCQPLKLHSSFQELDSQTLSELSVPLYPNTDREDQCALIESFQSQQDESSVMRKIVLPVNITDAGSDFMVVDDMSNLPLDNSQAFRVTTALFNILSDQSDVDHPICEECCDNLLDQMDDNLRTSDADHWDYKEFQKKLEALDEKGSDLDLEDQKQELAQLREEAERLEKALALVEIEGSETKAALDECATEYEKLQREEEARHQDYCRIQRQYLLLEDSHRSAKQQMACAQAQLDRLKYTNVFNATFHIWHSGHFGTINGFRLGRLPNVPVEWAEINAAWGQTVLLLHCLAKKVGLTFERYRLVPYGNHSYVESLENKSRDLPLYCLGGIRYMLDNKFDLAMVAFLDCLQQFKEKVEKEAAKLAVNNARDSFHLPQMDKK</sequence>
<dbReference type="GO" id="GO:0000045">
    <property type="term" value="P:autophagosome assembly"/>
    <property type="evidence" value="ECO:0007669"/>
    <property type="project" value="TreeGrafter"/>
</dbReference>
<evidence type="ECO:0000259" key="4">
    <source>
        <dbReference type="Pfam" id="PF17675"/>
    </source>
</evidence>
<keyword evidence="6" id="KW-1185">Reference proteome</keyword>
<evidence type="ECO:0000256" key="2">
    <source>
        <dbReference type="SAM" id="Coils"/>
    </source>
</evidence>
<protein>
    <recommendedName>
        <fullName evidence="7">Beclin-1</fullName>
    </recommendedName>
</protein>
<dbReference type="Gene3D" id="1.10.418.40">
    <property type="entry name" value="Autophagy protein 6/Beclin 1"/>
    <property type="match status" value="1"/>
</dbReference>
<dbReference type="InterPro" id="IPR040455">
    <property type="entry name" value="Atg6_BARA"/>
</dbReference>
<dbReference type="Pfam" id="PF17675">
    <property type="entry name" value="APG6_N"/>
    <property type="match status" value="1"/>
</dbReference>
<keyword evidence="2" id="KW-0175">Coiled coil</keyword>
<evidence type="ECO:0000313" key="6">
    <source>
        <dbReference type="Proteomes" id="UP000827092"/>
    </source>
</evidence>
<dbReference type="GO" id="GO:0045324">
    <property type="term" value="P:late endosome to vacuole transport"/>
    <property type="evidence" value="ECO:0007669"/>
    <property type="project" value="TreeGrafter"/>
</dbReference>
<comment type="similarity">
    <text evidence="1">Belongs to the beclin family.</text>
</comment>
<feature type="domain" description="Atg6/beclin coiled-coil" evidence="4">
    <location>
        <begin position="132"/>
        <end position="262"/>
    </location>
</feature>
<dbReference type="InterPro" id="IPR038274">
    <property type="entry name" value="Atg6/Beclin_C_sf"/>
</dbReference>
<dbReference type="Gene3D" id="6.10.250.3110">
    <property type="match status" value="1"/>
</dbReference>
<name>A0AAV6UB31_9ARAC</name>
<evidence type="ECO:0008006" key="7">
    <source>
        <dbReference type="Google" id="ProtNLM"/>
    </source>
</evidence>
<proteinExistence type="inferred from homology"/>